<dbReference type="KEGG" id="pspi:PS2015_2952"/>
<feature type="signal peptide" evidence="2">
    <location>
        <begin position="1"/>
        <end position="38"/>
    </location>
</feature>
<dbReference type="Proteomes" id="UP000065641">
    <property type="component" value="Chromosome"/>
</dbReference>
<keyword evidence="1" id="KW-0802">TPR repeat</keyword>
<dbReference type="InterPro" id="IPR019734">
    <property type="entry name" value="TPR_rpt"/>
</dbReference>
<dbReference type="AlphaFoldDB" id="A0A0S2KGY2"/>
<dbReference type="Gene3D" id="3.30.1150.10">
    <property type="match status" value="1"/>
</dbReference>
<evidence type="ECO:0000256" key="2">
    <source>
        <dbReference type="SAM" id="SignalP"/>
    </source>
</evidence>
<name>A0A0S2KGY2_9GAMM</name>
<feature type="chain" id="PRO_5006601626" evidence="2">
    <location>
        <begin position="39"/>
        <end position="462"/>
    </location>
</feature>
<dbReference type="OrthoDB" id="7052406at2"/>
<keyword evidence="2" id="KW-0732">Signal</keyword>
<proteinExistence type="predicted"/>
<protein>
    <submittedName>
        <fullName evidence="3">Uncharacterized protein</fullName>
    </submittedName>
</protein>
<accession>A0A0S2KGY2</accession>
<keyword evidence="4" id="KW-1185">Reference proteome</keyword>
<reference evidence="3 4" key="1">
    <citation type="submission" date="2015-11" db="EMBL/GenBank/DDBJ databases">
        <authorList>
            <person name="Zhang Y."/>
            <person name="Guo Z."/>
        </authorList>
    </citation>
    <scope>NUCLEOTIDE SEQUENCE [LARGE SCALE GENOMIC DNA]</scope>
    <source>
        <strain evidence="3 4">KCTC 32221</strain>
    </source>
</reference>
<evidence type="ECO:0000256" key="1">
    <source>
        <dbReference type="PROSITE-ProRule" id="PRU00339"/>
    </source>
</evidence>
<gene>
    <name evidence="3" type="ORF">PS2015_2952</name>
</gene>
<dbReference type="EMBL" id="CP013189">
    <property type="protein sequence ID" value="ALO47579.1"/>
    <property type="molecule type" value="Genomic_DNA"/>
</dbReference>
<organism evidence="3 4">
    <name type="scientific">Pseudohongiella spirulinae</name>
    <dbReference type="NCBI Taxonomy" id="1249552"/>
    <lineage>
        <taxon>Bacteria</taxon>
        <taxon>Pseudomonadati</taxon>
        <taxon>Pseudomonadota</taxon>
        <taxon>Gammaproteobacteria</taxon>
        <taxon>Pseudomonadales</taxon>
        <taxon>Pseudohongiellaceae</taxon>
        <taxon>Pseudohongiella</taxon>
    </lineage>
</organism>
<dbReference type="PROSITE" id="PS50005">
    <property type="entry name" value="TPR"/>
    <property type="match status" value="1"/>
</dbReference>
<sequence length="462" mass="52518" precursor="true">MVFRQWFTERDSSPRSARRYIRMLTGTALLMLPVPLMAQVDETVEIEVDAEAVQRVQQLRASLLEMESPGDTWRAELGETLLDLGRALQHANDHEGALEQFERAVHISRINHGLFSLQQLPAIMLQVQSHLALNQWDSADGLRQYAFYVQSRTYQDSDPGLIPGLVDYAQWNMDAFADRRGEIPSTRLLDAYQLYSVAVALMDKHGKQLEFPKEEYLRQQAFIAWLMHRTNVLGRSEAVYSAERRIDDAWADGLTGELTRGRNNAFVRGEEALQKIIDIRAEHVAQADPGSAVHDELIRQQAEAVLDLADWHLLFDRRQAARSTYRDAWDLIAEHEVATDDVFDRVVLLPSFEPRLGPSAVQNASVPQHASSLQPRRPAATKQQGQYDYLTIAFDINRFGRATNVNVVDGGVDDDDRVRRRMLGALRDSLLRPRIENGEPVDMTGLVYRFPYEIEGVSQVTQ</sequence>
<evidence type="ECO:0000313" key="4">
    <source>
        <dbReference type="Proteomes" id="UP000065641"/>
    </source>
</evidence>
<dbReference type="RefSeq" id="WP_156412764.1">
    <property type="nucleotide sequence ID" value="NZ_CP013189.1"/>
</dbReference>
<evidence type="ECO:0000313" key="3">
    <source>
        <dbReference type="EMBL" id="ALO47579.1"/>
    </source>
</evidence>
<feature type="repeat" description="TPR" evidence="1">
    <location>
        <begin position="78"/>
        <end position="111"/>
    </location>
</feature>